<accession>A0A059D921</accession>
<feature type="transmembrane region" description="Helical" evidence="4">
    <location>
        <begin position="89"/>
        <end position="110"/>
    </location>
</feature>
<keyword evidence="4" id="KW-1133">Transmembrane helix</keyword>
<dbReference type="EMBL" id="KK198754">
    <property type="protein sequence ID" value="KCW86901.1"/>
    <property type="molecule type" value="Genomic_DNA"/>
</dbReference>
<dbReference type="STRING" id="71139.A0A059D921"/>
<proteinExistence type="predicted"/>
<evidence type="ECO:0000256" key="4">
    <source>
        <dbReference type="SAM" id="Phobius"/>
    </source>
</evidence>
<evidence type="ECO:0000313" key="5">
    <source>
        <dbReference type="EMBL" id="KCW86901.1"/>
    </source>
</evidence>
<name>A0A059D921_EUCGR</name>
<dbReference type="InterPro" id="IPR023395">
    <property type="entry name" value="MCP_dom_sf"/>
</dbReference>
<keyword evidence="2 4" id="KW-0812">Transmembrane</keyword>
<dbReference type="Gramene" id="KCW86901">
    <property type="protein sequence ID" value="KCW86901"/>
    <property type="gene ID" value="EUGRSUZ_B03482"/>
</dbReference>
<evidence type="ECO:0000256" key="2">
    <source>
        <dbReference type="ARBA" id="ARBA00022692"/>
    </source>
</evidence>
<evidence type="ECO:0000256" key="1">
    <source>
        <dbReference type="ARBA" id="ARBA00004370"/>
    </source>
</evidence>
<dbReference type="InParanoid" id="A0A059D921"/>
<organism evidence="5">
    <name type="scientific">Eucalyptus grandis</name>
    <name type="common">Flooded gum</name>
    <dbReference type="NCBI Taxonomy" id="71139"/>
    <lineage>
        <taxon>Eukaryota</taxon>
        <taxon>Viridiplantae</taxon>
        <taxon>Streptophyta</taxon>
        <taxon>Embryophyta</taxon>
        <taxon>Tracheophyta</taxon>
        <taxon>Spermatophyta</taxon>
        <taxon>Magnoliopsida</taxon>
        <taxon>eudicotyledons</taxon>
        <taxon>Gunneridae</taxon>
        <taxon>Pentapetalae</taxon>
        <taxon>rosids</taxon>
        <taxon>malvids</taxon>
        <taxon>Myrtales</taxon>
        <taxon>Myrtaceae</taxon>
        <taxon>Myrtoideae</taxon>
        <taxon>Eucalypteae</taxon>
        <taxon>Eucalyptus</taxon>
    </lineage>
</organism>
<comment type="subcellular location">
    <subcellularLocation>
        <location evidence="1">Membrane</location>
    </subcellularLocation>
</comment>
<keyword evidence="3 4" id="KW-0472">Membrane</keyword>
<evidence type="ECO:0000256" key="3">
    <source>
        <dbReference type="ARBA" id="ARBA00023136"/>
    </source>
</evidence>
<protein>
    <submittedName>
        <fullName evidence="5">Uncharacterized protein</fullName>
    </submittedName>
</protein>
<sequence>MGTLNFTTFLLSYNQSFCYLKDSVHLNESCARLGATLVSGLATPICSNTFRNFAAFMQFIKSQAGQRPPPMSSIDCAFNMLKFGRHFNFFSGLSGYLLTWSPFFMTMSLMRDSLQEMEELIGW</sequence>
<gene>
    <name evidence="5" type="ORF">EUGRSUZ_B03482</name>
</gene>
<dbReference type="GO" id="GO:0016020">
    <property type="term" value="C:membrane"/>
    <property type="evidence" value="ECO:0007669"/>
    <property type="project" value="UniProtKB-SubCell"/>
</dbReference>
<dbReference type="AlphaFoldDB" id="A0A059D921"/>
<dbReference type="SUPFAM" id="SSF103506">
    <property type="entry name" value="Mitochondrial carrier"/>
    <property type="match status" value="1"/>
</dbReference>
<dbReference type="eggNOG" id="KOG0759">
    <property type="taxonomic scope" value="Eukaryota"/>
</dbReference>
<reference evidence="5" key="1">
    <citation type="submission" date="2013-07" db="EMBL/GenBank/DDBJ databases">
        <title>The genome of Eucalyptus grandis.</title>
        <authorList>
            <person name="Schmutz J."/>
            <person name="Hayes R."/>
            <person name="Myburg A."/>
            <person name="Tuskan G."/>
            <person name="Grattapaglia D."/>
            <person name="Rokhsar D.S."/>
        </authorList>
    </citation>
    <scope>NUCLEOTIDE SEQUENCE</scope>
    <source>
        <tissue evidence="5">Leaf extractions</tissue>
    </source>
</reference>